<keyword evidence="1" id="KW-0472">Membrane</keyword>
<dbReference type="InterPro" id="IPR037176">
    <property type="entry name" value="Osmotin/thaumatin-like_sf"/>
</dbReference>
<dbReference type="Pfam" id="PF00314">
    <property type="entry name" value="Thaumatin"/>
    <property type="match status" value="1"/>
</dbReference>
<sequence length="357" mass="39098">MEEVTYLRYLKWIVMTSKYVDNHSEAPASDGFQTCHPLKAHSCRSKKNDNPGVGQYQSTRYCNVKALWRHKLYIVEQKKHFQLKLANECTYPVWPVVVSGHGTPPLTTTPFTLEPGESASIFTPASWSGQLWARTLCSYDLTGRFNCLTGDCGTGSEECASVQTVPPETVAMFNMSGNGGLDFYGVSAMSGYNLAILVVPQGDDEGNCMATACVNAPEGPYETGVTCNVTCFAFGDPRNFCSRAYAPPGTCKPSYYSLYFGSKCPWAYRYVDDIGKEKSRAFACSRADYRITFCPHPSLATGHKVAAGAGTQPSSAGKTKRVIVIVLVVAIMFLSGYVDAFNLRFGYLQGHSMTETL</sequence>
<dbReference type="InterPro" id="IPR001938">
    <property type="entry name" value="Thaumatin"/>
</dbReference>
<keyword evidence="3" id="KW-1185">Reference proteome</keyword>
<evidence type="ECO:0008006" key="4">
    <source>
        <dbReference type="Google" id="ProtNLM"/>
    </source>
</evidence>
<dbReference type="EMBL" id="JAVXUO010000632">
    <property type="protein sequence ID" value="KAK2990669.1"/>
    <property type="molecule type" value="Genomic_DNA"/>
</dbReference>
<organism evidence="2 3">
    <name type="scientific">Escallonia rubra</name>
    <dbReference type="NCBI Taxonomy" id="112253"/>
    <lineage>
        <taxon>Eukaryota</taxon>
        <taxon>Viridiplantae</taxon>
        <taxon>Streptophyta</taxon>
        <taxon>Embryophyta</taxon>
        <taxon>Tracheophyta</taxon>
        <taxon>Spermatophyta</taxon>
        <taxon>Magnoliopsida</taxon>
        <taxon>eudicotyledons</taxon>
        <taxon>Gunneridae</taxon>
        <taxon>Pentapetalae</taxon>
        <taxon>asterids</taxon>
        <taxon>campanulids</taxon>
        <taxon>Escalloniales</taxon>
        <taxon>Escalloniaceae</taxon>
        <taxon>Escallonia</taxon>
    </lineage>
</organism>
<accession>A0AA88RRJ9</accession>
<keyword evidence="1" id="KW-0812">Transmembrane</keyword>
<dbReference type="SMART" id="SM00205">
    <property type="entry name" value="THN"/>
    <property type="match status" value="1"/>
</dbReference>
<feature type="transmembrane region" description="Helical" evidence="1">
    <location>
        <begin position="322"/>
        <end position="343"/>
    </location>
</feature>
<keyword evidence="1" id="KW-1133">Transmembrane helix</keyword>
<dbReference type="PROSITE" id="PS51367">
    <property type="entry name" value="THAUMATIN_2"/>
    <property type="match status" value="1"/>
</dbReference>
<comment type="caution">
    <text evidence="2">The sequence shown here is derived from an EMBL/GenBank/DDBJ whole genome shotgun (WGS) entry which is preliminary data.</text>
</comment>
<dbReference type="PANTHER" id="PTHR31048">
    <property type="entry name" value="OS03G0233200 PROTEIN"/>
    <property type="match status" value="1"/>
</dbReference>
<evidence type="ECO:0000313" key="3">
    <source>
        <dbReference type="Proteomes" id="UP001187471"/>
    </source>
</evidence>
<reference evidence="2" key="1">
    <citation type="submission" date="2022-12" db="EMBL/GenBank/DDBJ databases">
        <title>Draft genome assemblies for two species of Escallonia (Escalloniales).</title>
        <authorList>
            <person name="Chanderbali A."/>
            <person name="Dervinis C."/>
            <person name="Anghel I."/>
            <person name="Soltis D."/>
            <person name="Soltis P."/>
            <person name="Zapata F."/>
        </authorList>
    </citation>
    <scope>NUCLEOTIDE SEQUENCE</scope>
    <source>
        <strain evidence="2">UCBG92.1500</strain>
        <tissue evidence="2">Leaf</tissue>
    </source>
</reference>
<protein>
    <recommendedName>
        <fullName evidence="4">Thaumatin-like protein</fullName>
    </recommendedName>
</protein>
<name>A0AA88RRJ9_9ASTE</name>
<dbReference type="AlphaFoldDB" id="A0AA88RRJ9"/>
<dbReference type="PROSITE" id="PS00316">
    <property type="entry name" value="THAUMATIN_1"/>
    <property type="match status" value="1"/>
</dbReference>
<dbReference type="SUPFAM" id="SSF49870">
    <property type="entry name" value="Osmotin, thaumatin-like protein"/>
    <property type="match status" value="1"/>
</dbReference>
<gene>
    <name evidence="2" type="ORF">RJ640_000231</name>
</gene>
<proteinExistence type="predicted"/>
<evidence type="ECO:0000313" key="2">
    <source>
        <dbReference type="EMBL" id="KAK2990669.1"/>
    </source>
</evidence>
<dbReference type="Proteomes" id="UP001187471">
    <property type="component" value="Unassembled WGS sequence"/>
</dbReference>
<dbReference type="InterPro" id="IPR017949">
    <property type="entry name" value="Thaumatin_CS"/>
</dbReference>
<dbReference type="PRINTS" id="PR00347">
    <property type="entry name" value="THAUMATIN"/>
</dbReference>
<dbReference type="Gene3D" id="2.60.110.10">
    <property type="entry name" value="Thaumatin"/>
    <property type="match status" value="1"/>
</dbReference>
<evidence type="ECO:0000256" key="1">
    <source>
        <dbReference type="SAM" id="Phobius"/>
    </source>
</evidence>